<evidence type="ECO:0000259" key="1">
    <source>
        <dbReference type="SMART" id="SM01043"/>
    </source>
</evidence>
<feature type="domain" description="Bacterial transcriptional activator" evidence="1">
    <location>
        <begin position="116"/>
        <end position="246"/>
    </location>
</feature>
<proteinExistence type="predicted"/>
<gene>
    <name evidence="2" type="ORF">KO353_13375</name>
</gene>
<name>A0A975U1L6_9PROT</name>
<dbReference type="InterPro" id="IPR005158">
    <property type="entry name" value="BTAD"/>
</dbReference>
<dbReference type="EMBL" id="CP076448">
    <property type="protein sequence ID" value="QXM24237.1"/>
    <property type="molecule type" value="Genomic_DNA"/>
</dbReference>
<evidence type="ECO:0000313" key="2">
    <source>
        <dbReference type="EMBL" id="QXM24237.1"/>
    </source>
</evidence>
<dbReference type="InterPro" id="IPR051677">
    <property type="entry name" value="AfsR-DnrI-RedD_regulator"/>
</dbReference>
<reference evidence="2" key="1">
    <citation type="submission" date="2021-06" db="EMBL/GenBank/DDBJ databases">
        <title>Elioraea tepida, sp. nov., a moderately thermophilic aerobic anoxygenic phototrophic bacterium isolated from an alkaline siliceous hot spring mat community in Yellowstone National Park, WY, USA.</title>
        <authorList>
            <person name="Saini M.K."/>
            <person name="Yoshida S."/>
            <person name="Sebastian A."/>
            <person name="Hirose S."/>
            <person name="Hara E."/>
            <person name="Tamaki H."/>
            <person name="Soulier N.T."/>
            <person name="Albert I."/>
            <person name="Hanada S."/>
            <person name="Bryant D.A."/>
            <person name="Tank M."/>
        </authorList>
    </citation>
    <scope>NUCLEOTIDE SEQUENCE</scope>
    <source>
        <strain evidence="2">MS-P2</strain>
    </source>
</reference>
<dbReference type="AlphaFoldDB" id="A0A975U1L6"/>
<evidence type="ECO:0000313" key="3">
    <source>
        <dbReference type="Proteomes" id="UP000694001"/>
    </source>
</evidence>
<dbReference type="SMART" id="SM01043">
    <property type="entry name" value="BTAD"/>
    <property type="match status" value="1"/>
</dbReference>
<dbReference type="PANTHER" id="PTHR35807">
    <property type="entry name" value="TRANSCRIPTIONAL REGULATOR REDD-RELATED"/>
    <property type="match status" value="1"/>
</dbReference>
<sequence length="674" mass="73185">MPDGLADPALPPAQSDQITLRLRLIGTMDAWGLASERVLPRVRKTRGILAVLALSAGRPVPRARLTGLFWSRRDREQARASLRQSLHELGHALAPCGGILVTTRETAQLLPERLWVDATEVLRLGATEPAALDVIEGTLLADLDGLDPAFDQWLAEERRRFRARARTQAEAHYSAHDPAEVRVVAARRIVQIDPTYEPGWLALIQALGDLGDRSAALAAYDQARAELARVGAEPAAELEATAQRLRLELRAAGQPRTEVSTSHPPPQRATVRGARIGVAPLKLLGTGAGEHLSIALADEITTALSRLRWLSVVSSATLARLHDPTDTVAARRDLGLDFLLAGSVQAATSPETGAPQVRVSLSLLDLRAEAQVVWAQRFDRDASDIFALQDAVASEVVARIDPEILLIEARRAESRVPAPASAYELLLKAIPAIYRLDRVPFMEAGVLLAAAIAREPDYAAPHAWYAYWHIFLVGQGWAENAEEAMRTAGDLATRAIALDPADARGLTIAGHVQAYLHRRHDQAIALHDRALSINPNLPMAWVFSGAAHGYAGRHAEAIRRIERYRRLSPMDPHAFLFETGLMTPHILQGDYAEAVRIGEAVTAMQPNLTAAWKPYAIALALMGRDQEAREAARRLLALEPGFTISGFLATTPYVRPEDLATLAAGLERAGLPSG</sequence>
<dbReference type="RefSeq" id="WP_218285254.1">
    <property type="nucleotide sequence ID" value="NZ_CP076448.1"/>
</dbReference>
<accession>A0A975U1L6</accession>
<organism evidence="2 3">
    <name type="scientific">Elioraea tepida</name>
    <dbReference type="NCBI Taxonomy" id="2843330"/>
    <lineage>
        <taxon>Bacteria</taxon>
        <taxon>Pseudomonadati</taxon>
        <taxon>Pseudomonadota</taxon>
        <taxon>Alphaproteobacteria</taxon>
        <taxon>Acetobacterales</taxon>
        <taxon>Elioraeaceae</taxon>
        <taxon>Elioraea</taxon>
    </lineage>
</organism>
<dbReference type="Proteomes" id="UP000694001">
    <property type="component" value="Chromosome"/>
</dbReference>
<protein>
    <recommendedName>
        <fullName evidence="1">Bacterial transcriptional activator domain-containing protein</fullName>
    </recommendedName>
</protein>
<keyword evidence="3" id="KW-1185">Reference proteome</keyword>
<dbReference type="Pfam" id="PF03704">
    <property type="entry name" value="BTAD"/>
    <property type="match status" value="1"/>
</dbReference>
<dbReference type="KEGG" id="elio:KO353_13375"/>